<organism evidence="1">
    <name type="scientific">Pithovirus LCPAC404</name>
    <dbReference type="NCBI Taxonomy" id="2506597"/>
    <lineage>
        <taxon>Viruses</taxon>
        <taxon>Pithoviruses</taxon>
    </lineage>
</organism>
<reference evidence="1" key="1">
    <citation type="journal article" date="2019" name="MBio">
        <title>Virus Genomes from Deep Sea Sediments Expand the Ocean Megavirome and Support Independent Origins of Viral Gigantism.</title>
        <authorList>
            <person name="Backstrom D."/>
            <person name="Yutin N."/>
            <person name="Jorgensen S.L."/>
            <person name="Dharamshi J."/>
            <person name="Homa F."/>
            <person name="Zaremba-Niedwiedzka K."/>
            <person name="Spang A."/>
            <person name="Wolf Y.I."/>
            <person name="Koonin E.V."/>
            <person name="Ettema T.J."/>
        </authorList>
    </citation>
    <scope>NUCLEOTIDE SEQUENCE</scope>
</reference>
<dbReference type="EMBL" id="MK500597">
    <property type="protein sequence ID" value="QBK93487.1"/>
    <property type="molecule type" value="Genomic_DNA"/>
</dbReference>
<evidence type="ECO:0000313" key="1">
    <source>
        <dbReference type="EMBL" id="QBK93487.1"/>
    </source>
</evidence>
<name>A0A481ZCI1_9VIRU</name>
<accession>A0A481ZCI1</accession>
<gene>
    <name evidence="1" type="ORF">LCPAC404_01910</name>
</gene>
<proteinExistence type="predicted"/>
<protein>
    <submittedName>
        <fullName evidence="1">Uncharacterized protein</fullName>
    </submittedName>
</protein>
<sequence length="304" mass="34254">MFLEVSVTIIDPKSRHLDLGKLCEKFPGGGSFGDWKNKEGQLESLASWTACFAGYYNKLCSKHELSYRTRTGEINQFRDSDLLITDPFSATFYMMIVLKDIPEAVTFMNAKVKGTSDEPVSVLFPYVDDDTAAVLIELEPIWKEFSDFSNANNLSDLSLSNFSDILFPDIDPTVKVIMTELIRMYENNITSTREEMFERLNLDVPPQVNSDSEPSSPGIQQLLEQLQSFTQQTDETDPSLLLIEKENNIPTLKETFEKMSEKLNLDVPPQTNTVSESGITALTQMFEQLISSSSTQQTDETDSS</sequence>